<evidence type="ECO:0000256" key="1">
    <source>
        <dbReference type="SAM" id="MobiDB-lite"/>
    </source>
</evidence>
<gene>
    <name evidence="2" type="ORF">CLUP02_14210</name>
</gene>
<dbReference type="AlphaFoldDB" id="A0A9Q8WN30"/>
<dbReference type="Proteomes" id="UP000830671">
    <property type="component" value="Chromosome 7"/>
</dbReference>
<dbReference type="GeneID" id="73348152"/>
<reference evidence="2" key="1">
    <citation type="journal article" date="2021" name="Mol. Plant Microbe Interact.">
        <title>Complete Genome Sequence of the Plant-Pathogenic Fungus Colletotrichum lupini.</title>
        <authorList>
            <person name="Baroncelli R."/>
            <person name="Pensec F."/>
            <person name="Da Lio D."/>
            <person name="Boufleur T."/>
            <person name="Vicente I."/>
            <person name="Sarrocco S."/>
            <person name="Picot A."/>
            <person name="Baraldi E."/>
            <person name="Sukno S."/>
            <person name="Thon M."/>
            <person name="Le Floch G."/>
        </authorList>
    </citation>
    <scope>NUCLEOTIDE SEQUENCE</scope>
    <source>
        <strain evidence="2">IMI 504893</strain>
    </source>
</reference>
<accession>A0A9Q8WN30</accession>
<dbReference type="EMBL" id="CP019479">
    <property type="protein sequence ID" value="UQC88685.1"/>
    <property type="molecule type" value="Genomic_DNA"/>
</dbReference>
<feature type="region of interest" description="Disordered" evidence="1">
    <location>
        <begin position="1"/>
        <end position="33"/>
    </location>
</feature>
<evidence type="ECO:0000313" key="3">
    <source>
        <dbReference type="Proteomes" id="UP000830671"/>
    </source>
</evidence>
<sequence length="190" mass="21366">MKHDLSCLEPEAQGDGSRIASSPPVNDDETKIGEQTLASEALGRDHGVTDHKPMTFQPEKRETRSSDFLLKEVYSWSDTPGYPASMHPLKWVLVTRAWTADRTQSIFQRDVEYHLGFSCQFSLMILIVACTRSAWPVQTPSLWDSWSMHPANPELPGPRLASRQPTGSIEKAFAPHLEVHLIHNEYGEAL</sequence>
<evidence type="ECO:0000313" key="2">
    <source>
        <dbReference type="EMBL" id="UQC88685.1"/>
    </source>
</evidence>
<name>A0A9Q8WN30_9PEZI</name>
<keyword evidence="3" id="KW-1185">Reference proteome</keyword>
<protein>
    <submittedName>
        <fullName evidence="2">Uncharacterized protein</fullName>
    </submittedName>
</protein>
<proteinExistence type="predicted"/>
<organism evidence="2 3">
    <name type="scientific">Colletotrichum lupini</name>
    <dbReference type="NCBI Taxonomy" id="145971"/>
    <lineage>
        <taxon>Eukaryota</taxon>
        <taxon>Fungi</taxon>
        <taxon>Dikarya</taxon>
        <taxon>Ascomycota</taxon>
        <taxon>Pezizomycotina</taxon>
        <taxon>Sordariomycetes</taxon>
        <taxon>Hypocreomycetidae</taxon>
        <taxon>Glomerellales</taxon>
        <taxon>Glomerellaceae</taxon>
        <taxon>Colletotrichum</taxon>
        <taxon>Colletotrichum acutatum species complex</taxon>
    </lineage>
</organism>
<dbReference type="RefSeq" id="XP_049150288.1">
    <property type="nucleotide sequence ID" value="XM_049293142.1"/>
</dbReference>
<dbReference type="KEGG" id="clup:CLUP02_14210"/>